<keyword evidence="3" id="KW-1185">Reference proteome</keyword>
<dbReference type="Proteomes" id="UP000294752">
    <property type="component" value="Unassembled WGS sequence"/>
</dbReference>
<dbReference type="Pfam" id="PF00717">
    <property type="entry name" value="Peptidase_S24"/>
    <property type="match status" value="1"/>
</dbReference>
<evidence type="ECO:0000313" key="3">
    <source>
        <dbReference type="Proteomes" id="UP000294752"/>
    </source>
</evidence>
<dbReference type="CDD" id="cd06529">
    <property type="entry name" value="S24_LexA-like"/>
    <property type="match status" value="1"/>
</dbReference>
<dbReference type="Gene3D" id="2.10.109.10">
    <property type="entry name" value="Umud Fragment, subunit A"/>
    <property type="match status" value="1"/>
</dbReference>
<feature type="domain" description="Peptidase S24/S26A/S26B/S26C" evidence="1">
    <location>
        <begin position="10"/>
        <end position="98"/>
    </location>
</feature>
<name>A0A4R7CXD1_9SPHI</name>
<accession>A0A4R7CXD1</accession>
<gene>
    <name evidence="2" type="ORF">B0I21_105317</name>
</gene>
<evidence type="ECO:0000259" key="1">
    <source>
        <dbReference type="Pfam" id="PF00717"/>
    </source>
</evidence>
<dbReference type="SUPFAM" id="SSF51306">
    <property type="entry name" value="LexA/Signal peptidase"/>
    <property type="match status" value="1"/>
</dbReference>
<evidence type="ECO:0000313" key="2">
    <source>
        <dbReference type="EMBL" id="TDS13183.1"/>
    </source>
</evidence>
<dbReference type="RefSeq" id="WP_133640667.1">
    <property type="nucleotide sequence ID" value="NZ_SNZV01000005.1"/>
</dbReference>
<sequence>MRRSKHIPQQIISGFKSPADDYLEARLDINDLLVADPHCTFYFKMDSDAMLGFHIPRNAVLIVDRSLHATAGAVVIAAIHGELFCRYLQKGAGGWELIDDKERLSLEDELEAILWGVVTSVCYGIMPDSLKVGRYKHICAL</sequence>
<organism evidence="2 3">
    <name type="scientific">Sphingobacterium paludis</name>
    <dbReference type="NCBI Taxonomy" id="1476465"/>
    <lineage>
        <taxon>Bacteria</taxon>
        <taxon>Pseudomonadati</taxon>
        <taxon>Bacteroidota</taxon>
        <taxon>Sphingobacteriia</taxon>
        <taxon>Sphingobacteriales</taxon>
        <taxon>Sphingobacteriaceae</taxon>
        <taxon>Sphingobacterium</taxon>
    </lineage>
</organism>
<proteinExistence type="predicted"/>
<dbReference type="OrthoDB" id="9787787at2"/>
<protein>
    <submittedName>
        <fullName evidence="2">DNA polymerase V</fullName>
    </submittedName>
</protein>
<reference evidence="2 3" key="1">
    <citation type="submission" date="2019-03" db="EMBL/GenBank/DDBJ databases">
        <title>Genomic Encyclopedia of Type Strains, Phase III (KMG-III): the genomes of soil and plant-associated and newly described type strains.</title>
        <authorList>
            <person name="Whitman W."/>
        </authorList>
    </citation>
    <scope>NUCLEOTIDE SEQUENCE [LARGE SCALE GENOMIC DNA]</scope>
    <source>
        <strain evidence="2 3">CGMCC 1.12801</strain>
    </source>
</reference>
<comment type="caution">
    <text evidence="2">The sequence shown here is derived from an EMBL/GenBank/DDBJ whole genome shotgun (WGS) entry which is preliminary data.</text>
</comment>
<dbReference type="InterPro" id="IPR036286">
    <property type="entry name" value="LexA/Signal_pep-like_sf"/>
</dbReference>
<dbReference type="InterPro" id="IPR015927">
    <property type="entry name" value="Peptidase_S24_S26A/B/C"/>
</dbReference>
<dbReference type="EMBL" id="SNZV01000005">
    <property type="protein sequence ID" value="TDS13183.1"/>
    <property type="molecule type" value="Genomic_DNA"/>
</dbReference>
<dbReference type="InterPro" id="IPR039418">
    <property type="entry name" value="LexA-like"/>
</dbReference>
<dbReference type="AlphaFoldDB" id="A0A4R7CXD1"/>